<sequence>MRCQVLIAAILAALLAAGSPNPAPKNLLSYVPPTIASANITLANLASLKQRVRDERRFFDPIRASFFLNRTFSSSSSSSSSSATLSKHHKRSLTVRNTATNASGNVALQDGVSMYYAPGDFQRGAGQQFAKLDVESAEKMTKVLSLEHFDDVTSTAKCEKEGKVELTFDREVQFQQIQAEWEWINQGKDHAVILITENEHCDRNNTDGSPRQLWKAAKADFDDKTNTVHLTAQPINFAEAFGKNWHLNIHRDEPTTPLYKRISSSAHISLNNNFSGYGLTVPSSSLGPTELLSHAPPLGSLTCSNCAITGAIDFSLSLHGLTGTGTLHITGTSLSATLSLLLEIYSTLPSSSTSSSSSSSSTTTTTSLQEHEIWSSVLPYSGIHIPSILDIGPTLKFLLSSTFSSSSSSSSSSSIETKQQQHHQQKQLALQLGYTLTFPEQVNFQWDILHPTSKPTFTGLEPTFELLPAGISDDWEIAGTWGPKVELSLDWNVLGQGASVGVQFCAAEVGWDVRVDRGRSGCGGGGGGGGQGGGGGGGGGENAKLFSEPEPSSSSEVQNRTTNHTKGNSVWEDDENDNNNNKSPTTINLSISLAQKILAHQSLQLWNLHTTQQETLAATTFPLTSTCLAITGGAMTTKLTPTTASSSIESYIPWTGNLEDLATAKLLSGAKDVASAYKVLGESGLAAAAAAATAMWKTGVEGKGTSVLGQVTKGAMGVEHVVTSAVVAVVATAVATKVEGEVGKAMAAVADAGEKVGDASKVFCLGFC</sequence>
<protein>
    <submittedName>
        <fullName evidence="5">Uncharacterized protein</fullName>
    </submittedName>
</protein>
<dbReference type="AlphaFoldDB" id="A0A6A6EZP4"/>
<feature type="domain" description="DUF7223" evidence="4">
    <location>
        <begin position="300"/>
        <end position="514"/>
    </location>
</feature>
<feature type="compositionally biased region" description="Low complexity" evidence="1">
    <location>
        <begin position="73"/>
        <end position="82"/>
    </location>
</feature>
<organism evidence="5 6">
    <name type="scientific">Cercospora zeae-maydis SCOH1-5</name>
    <dbReference type="NCBI Taxonomy" id="717836"/>
    <lineage>
        <taxon>Eukaryota</taxon>
        <taxon>Fungi</taxon>
        <taxon>Dikarya</taxon>
        <taxon>Ascomycota</taxon>
        <taxon>Pezizomycotina</taxon>
        <taxon>Dothideomycetes</taxon>
        <taxon>Dothideomycetidae</taxon>
        <taxon>Mycosphaerellales</taxon>
        <taxon>Mycosphaerellaceae</taxon>
        <taxon>Cercospora</taxon>
    </lineage>
</organism>
<dbReference type="Pfam" id="PF23865">
    <property type="entry name" value="DUF7223"/>
    <property type="match status" value="1"/>
</dbReference>
<reference evidence="5" key="1">
    <citation type="journal article" date="2020" name="Stud. Mycol.">
        <title>101 Dothideomycetes genomes: a test case for predicting lifestyles and emergence of pathogens.</title>
        <authorList>
            <person name="Haridas S."/>
            <person name="Albert R."/>
            <person name="Binder M."/>
            <person name="Bloem J."/>
            <person name="Labutti K."/>
            <person name="Salamov A."/>
            <person name="Andreopoulos B."/>
            <person name="Baker S."/>
            <person name="Barry K."/>
            <person name="Bills G."/>
            <person name="Bluhm B."/>
            <person name="Cannon C."/>
            <person name="Castanera R."/>
            <person name="Culley D."/>
            <person name="Daum C."/>
            <person name="Ezra D."/>
            <person name="Gonzalez J."/>
            <person name="Henrissat B."/>
            <person name="Kuo A."/>
            <person name="Liang C."/>
            <person name="Lipzen A."/>
            <person name="Lutzoni F."/>
            <person name="Magnuson J."/>
            <person name="Mondo S."/>
            <person name="Nolan M."/>
            <person name="Ohm R."/>
            <person name="Pangilinan J."/>
            <person name="Park H.-J."/>
            <person name="Ramirez L."/>
            <person name="Alfaro M."/>
            <person name="Sun H."/>
            <person name="Tritt A."/>
            <person name="Yoshinaga Y."/>
            <person name="Zwiers L.-H."/>
            <person name="Turgeon B."/>
            <person name="Goodwin S."/>
            <person name="Spatafora J."/>
            <person name="Crous P."/>
            <person name="Grigoriev I."/>
        </authorList>
    </citation>
    <scope>NUCLEOTIDE SEQUENCE</scope>
    <source>
        <strain evidence="5">SCOH1-5</strain>
    </source>
</reference>
<evidence type="ECO:0000259" key="4">
    <source>
        <dbReference type="Pfam" id="PF23865"/>
    </source>
</evidence>
<keyword evidence="2" id="KW-0732">Signal</keyword>
<dbReference type="Proteomes" id="UP000799539">
    <property type="component" value="Unassembled WGS sequence"/>
</dbReference>
<gene>
    <name evidence="5" type="ORF">CERZMDRAFT_103151</name>
</gene>
<evidence type="ECO:0000256" key="2">
    <source>
        <dbReference type="SAM" id="SignalP"/>
    </source>
</evidence>
<evidence type="ECO:0000259" key="3">
    <source>
        <dbReference type="Pfam" id="PF22974"/>
    </source>
</evidence>
<proteinExistence type="predicted"/>
<evidence type="ECO:0000313" key="5">
    <source>
        <dbReference type="EMBL" id="KAF2206623.1"/>
    </source>
</evidence>
<evidence type="ECO:0000256" key="1">
    <source>
        <dbReference type="SAM" id="MobiDB-lite"/>
    </source>
</evidence>
<feature type="region of interest" description="Disordered" evidence="1">
    <location>
        <begin position="522"/>
        <end position="583"/>
    </location>
</feature>
<feature type="region of interest" description="Disordered" evidence="1">
    <location>
        <begin position="72"/>
        <end position="98"/>
    </location>
</feature>
<feature type="compositionally biased region" description="Polar residues" evidence="1">
    <location>
        <begin position="557"/>
        <end position="568"/>
    </location>
</feature>
<dbReference type="InterPro" id="IPR055647">
    <property type="entry name" value="DUF7223"/>
</dbReference>
<dbReference type="Pfam" id="PF22974">
    <property type="entry name" value="DUF7029"/>
    <property type="match status" value="1"/>
</dbReference>
<feature type="chain" id="PRO_5025643327" evidence="2">
    <location>
        <begin position="19"/>
        <end position="768"/>
    </location>
</feature>
<feature type="domain" description="DUF7029" evidence="3">
    <location>
        <begin position="139"/>
        <end position="242"/>
    </location>
</feature>
<feature type="signal peptide" evidence="2">
    <location>
        <begin position="1"/>
        <end position="18"/>
    </location>
</feature>
<evidence type="ECO:0000313" key="6">
    <source>
        <dbReference type="Proteomes" id="UP000799539"/>
    </source>
</evidence>
<dbReference type="EMBL" id="ML992716">
    <property type="protein sequence ID" value="KAF2206623.1"/>
    <property type="molecule type" value="Genomic_DNA"/>
</dbReference>
<dbReference type="OrthoDB" id="160645at2759"/>
<name>A0A6A6EZP4_9PEZI</name>
<feature type="compositionally biased region" description="Gly residues" evidence="1">
    <location>
        <begin position="522"/>
        <end position="541"/>
    </location>
</feature>
<accession>A0A6A6EZP4</accession>
<keyword evidence="6" id="KW-1185">Reference proteome</keyword>
<dbReference type="InterPro" id="IPR054293">
    <property type="entry name" value="DUF7029"/>
</dbReference>